<sequence>MRFTRREFMRSGVSAFTVGFAAPAFLSDLARAQNATGRSLVVLYLSGGNDALSTLIPYTDPAYYDRRPTVAVPTGDVLQVGADTSGRALGLHPDLSGLKSVFDDGRLAIIQRTGYPASSRSHFKGTDILNTGNPLSTQGTGWLGRYLDTLPSPVDPLAGWNTTGLLPRSLQAATVGVPSIPNTTDYAFQSPNGYSLGGVQYGVEEAGHSRAAAEAIFSHLPVQQPQVSFVNSTAQAALATMERVAGVATYAPTTPYPNTGVGRALQAVAGSLATEVGTKIFWVQTGGYDTHATQGTLNGSYSRRMRELDGGLSAFYNDLSNQGLLSQTLVLQFSEFGRRVSENGSTGTDHGAGGLMMALGGTVQGGLYGTAATLEDTPDNPTLENRARDVRHETDFRSVYARVIDDWLGASSVSILGGDFRNSTVDFV</sequence>
<name>A0A381UXF8_9ZZZZ</name>
<dbReference type="InterPro" id="IPR010869">
    <property type="entry name" value="DUF1501"/>
</dbReference>
<dbReference type="AlphaFoldDB" id="A0A381UXF8"/>
<evidence type="ECO:0008006" key="2">
    <source>
        <dbReference type="Google" id="ProtNLM"/>
    </source>
</evidence>
<gene>
    <name evidence="1" type="ORF">METZ01_LOCUS85152</name>
</gene>
<reference evidence="1" key="1">
    <citation type="submission" date="2018-05" db="EMBL/GenBank/DDBJ databases">
        <authorList>
            <person name="Lanie J.A."/>
            <person name="Ng W.-L."/>
            <person name="Kazmierczak K.M."/>
            <person name="Andrzejewski T.M."/>
            <person name="Davidsen T.M."/>
            <person name="Wayne K.J."/>
            <person name="Tettelin H."/>
            <person name="Glass J.I."/>
            <person name="Rusch D."/>
            <person name="Podicherti R."/>
            <person name="Tsui H.-C.T."/>
            <person name="Winkler M.E."/>
        </authorList>
    </citation>
    <scope>NUCLEOTIDE SEQUENCE</scope>
</reference>
<accession>A0A381UXF8</accession>
<organism evidence="1">
    <name type="scientific">marine metagenome</name>
    <dbReference type="NCBI Taxonomy" id="408172"/>
    <lineage>
        <taxon>unclassified sequences</taxon>
        <taxon>metagenomes</taxon>
        <taxon>ecological metagenomes</taxon>
    </lineage>
</organism>
<dbReference type="PROSITE" id="PS51318">
    <property type="entry name" value="TAT"/>
    <property type="match status" value="1"/>
</dbReference>
<evidence type="ECO:0000313" key="1">
    <source>
        <dbReference type="EMBL" id="SVA32298.1"/>
    </source>
</evidence>
<dbReference type="Pfam" id="PF07394">
    <property type="entry name" value="DUF1501"/>
    <property type="match status" value="1"/>
</dbReference>
<dbReference type="EMBL" id="UINC01007255">
    <property type="protein sequence ID" value="SVA32298.1"/>
    <property type="molecule type" value="Genomic_DNA"/>
</dbReference>
<dbReference type="PANTHER" id="PTHR43737:SF1">
    <property type="entry name" value="DUF1501 DOMAIN-CONTAINING PROTEIN"/>
    <property type="match status" value="1"/>
</dbReference>
<dbReference type="PANTHER" id="PTHR43737">
    <property type="entry name" value="BLL7424 PROTEIN"/>
    <property type="match status" value="1"/>
</dbReference>
<dbReference type="InterPro" id="IPR006311">
    <property type="entry name" value="TAT_signal"/>
</dbReference>
<protein>
    <recommendedName>
        <fullName evidence="2">DUF1501 domain-containing protein</fullName>
    </recommendedName>
</protein>
<proteinExistence type="predicted"/>